<dbReference type="Proteomes" id="UP000028828">
    <property type="component" value="Unassembled WGS sequence"/>
</dbReference>
<dbReference type="VEuPathDB" id="ToxoDB:TGP89_217510"/>
<proteinExistence type="predicted"/>
<accession>A0A086K079</accession>
<dbReference type="AlphaFoldDB" id="A0A086K079"/>
<reference evidence="2 3" key="1">
    <citation type="submission" date="2014-03" db="EMBL/GenBank/DDBJ databases">
        <authorList>
            <person name="Sibley D."/>
            <person name="Venepally P."/>
            <person name="Karamycheva S."/>
            <person name="Hadjithomas M."/>
            <person name="Khan A."/>
            <person name="Brunk B."/>
            <person name="Roos D."/>
            <person name="Caler E."/>
            <person name="Lorenzi H."/>
        </authorList>
    </citation>
    <scope>NUCLEOTIDE SEQUENCE [LARGE SCALE GENOMIC DNA]</scope>
    <source>
        <strain evidence="3">p89</strain>
    </source>
</reference>
<feature type="region of interest" description="Disordered" evidence="1">
    <location>
        <begin position="1"/>
        <end position="25"/>
    </location>
</feature>
<gene>
    <name evidence="2" type="ORF">TGP89_217510</name>
</gene>
<evidence type="ECO:0000256" key="1">
    <source>
        <dbReference type="SAM" id="MobiDB-lite"/>
    </source>
</evidence>
<evidence type="ECO:0000313" key="3">
    <source>
        <dbReference type="Proteomes" id="UP000028828"/>
    </source>
</evidence>
<organism evidence="2 3">
    <name type="scientific">Toxoplasma gondii p89</name>
    <dbReference type="NCBI Taxonomy" id="943119"/>
    <lineage>
        <taxon>Eukaryota</taxon>
        <taxon>Sar</taxon>
        <taxon>Alveolata</taxon>
        <taxon>Apicomplexa</taxon>
        <taxon>Conoidasida</taxon>
        <taxon>Coccidia</taxon>
        <taxon>Eucoccidiorida</taxon>
        <taxon>Eimeriorina</taxon>
        <taxon>Sarcocystidae</taxon>
        <taxon>Toxoplasma</taxon>
    </lineage>
</organism>
<sequence>MSTSNINPPRGILQPKSPRVRSTSQQNEIAASYFMNPVVKTARVVEPFSLPKYLFPLNRSSASSARDTPRKHELEINTVQSILTTTPPLSVPESVIDSAASSPRCYAGWPGDSAPSSPRSVRWQAAAPAHPNTSAGALAWSTEPAKLVGVPSYNATRANTSPSTPAAPISDSVVYCEPLQTAEPQPLLDKSGKVFTYDEIYKKRQEFLDLTGVAHPEQHAQRTPAKGSYLEHYPVPPPLDGHNFSGDALLRSRLNPSDPLSYRREQGNPGHPEKFYHNDLMLDNIMIPGKMGEICPGTVSSYVDVPNFGRMQGLFAKQADGTVYPLITLPKMTPHDIFKTLDRMKAQRRNARRRNPLQALFCCQIAETEEEEYQYKYRLL</sequence>
<dbReference type="EMBL" id="AEYI02001408">
    <property type="protein sequence ID" value="KFG37797.1"/>
    <property type="molecule type" value="Genomic_DNA"/>
</dbReference>
<protein>
    <submittedName>
        <fullName evidence="2">Uncharacterized protein</fullName>
    </submittedName>
</protein>
<evidence type="ECO:0000313" key="2">
    <source>
        <dbReference type="EMBL" id="KFG37797.1"/>
    </source>
</evidence>
<name>A0A086K079_TOXGO</name>
<comment type="caution">
    <text evidence="2">The sequence shown here is derived from an EMBL/GenBank/DDBJ whole genome shotgun (WGS) entry which is preliminary data.</text>
</comment>
<dbReference type="OrthoDB" id="329639at2759"/>